<dbReference type="SMART" id="SM00564">
    <property type="entry name" value="PQQ"/>
    <property type="match status" value="7"/>
</dbReference>
<comment type="caution">
    <text evidence="7">The sequence shown here is derived from an EMBL/GenBank/DDBJ whole genome shotgun (WGS) entry which is preliminary data.</text>
</comment>
<dbReference type="AlphaFoldDB" id="A0A6L2ZQR3"/>
<feature type="chain" id="PRO_5027193120" description="Outer membrane protein assembly factor BamB" evidence="5">
    <location>
        <begin position="25"/>
        <end position="402"/>
    </location>
</feature>
<dbReference type="Gene3D" id="2.130.10.10">
    <property type="entry name" value="YVTN repeat-like/Quinoprotein amine dehydrogenase"/>
    <property type="match status" value="1"/>
</dbReference>
<organism evidence="7 8">
    <name type="scientific">Candidatus Regiella insecticola</name>
    <dbReference type="NCBI Taxonomy" id="138073"/>
    <lineage>
        <taxon>Bacteria</taxon>
        <taxon>Pseudomonadati</taxon>
        <taxon>Pseudomonadota</taxon>
        <taxon>Gammaproteobacteria</taxon>
        <taxon>Enterobacterales</taxon>
        <taxon>Enterobacteriaceae</taxon>
        <taxon>aphid secondary symbionts</taxon>
        <taxon>Candidatus Regiella</taxon>
    </lineage>
</organism>
<comment type="subunit">
    <text evidence="4">Part of the Bam complex, which is composed of the outer membrane protein BamA, and four lipoproteins BamB, BamC, BamD and BamE.</text>
</comment>
<evidence type="ECO:0000256" key="3">
    <source>
        <dbReference type="ARBA" id="ARBA00023237"/>
    </source>
</evidence>
<dbReference type="InterPro" id="IPR018391">
    <property type="entry name" value="PQQ_b-propeller_rpt"/>
</dbReference>
<dbReference type="HAMAP" id="MF_00923">
    <property type="entry name" value="OM_assembly_BamB"/>
    <property type="match status" value="1"/>
</dbReference>
<dbReference type="InterPro" id="IPR017687">
    <property type="entry name" value="BamB"/>
</dbReference>
<dbReference type="Pfam" id="PF13360">
    <property type="entry name" value="PQQ_2"/>
    <property type="match status" value="1"/>
</dbReference>
<dbReference type="GO" id="GO:0043165">
    <property type="term" value="P:Gram-negative-bacterium-type cell outer membrane assembly"/>
    <property type="evidence" value="ECO:0007669"/>
    <property type="project" value="UniProtKB-UniRule"/>
</dbReference>
<accession>A0A6L2ZQR3</accession>
<dbReference type="InterPro" id="IPR011047">
    <property type="entry name" value="Quinoprotein_ADH-like_sf"/>
</dbReference>
<keyword evidence="4" id="KW-0564">Palmitate</keyword>
<evidence type="ECO:0000313" key="8">
    <source>
        <dbReference type="Proteomes" id="UP000504714"/>
    </source>
</evidence>
<comment type="subcellular location">
    <subcellularLocation>
        <location evidence="4">Cell outer membrane</location>
        <topology evidence="4">Lipid-anchor</topology>
    </subcellularLocation>
</comment>
<gene>
    <name evidence="4 7" type="primary">bamB</name>
    <name evidence="7" type="ORF">RINTU1_25440</name>
</gene>
<reference evidence="7 8" key="1">
    <citation type="submission" date="2020-06" db="EMBL/GenBank/DDBJ databases">
        <title>The genome sequence of Candidatus Regiella insecticola strain Tut.</title>
        <authorList>
            <person name="Nikoh N."/>
            <person name="Tsuchida T."/>
            <person name="Koga R."/>
            <person name="Oshima K."/>
            <person name="Hattori M."/>
            <person name="Fukatsu T."/>
        </authorList>
    </citation>
    <scope>NUCLEOTIDE SEQUENCE [LARGE SCALE GENOMIC DNA]</scope>
    <source>
        <strain evidence="7 8">Tut</strain>
    </source>
</reference>
<feature type="signal peptide" evidence="5">
    <location>
        <begin position="1"/>
        <end position="24"/>
    </location>
</feature>
<evidence type="ECO:0000256" key="2">
    <source>
        <dbReference type="ARBA" id="ARBA00023136"/>
    </source>
</evidence>
<dbReference type="PROSITE" id="PS51257">
    <property type="entry name" value="PROKAR_LIPOPROTEIN"/>
    <property type="match status" value="1"/>
</dbReference>
<dbReference type="SUPFAM" id="SSF50998">
    <property type="entry name" value="Quinoprotein alcohol dehydrogenase-like"/>
    <property type="match status" value="1"/>
</dbReference>
<keyword evidence="4" id="KW-0449">Lipoprotein</keyword>
<dbReference type="EMBL" id="BLXO01000005">
    <property type="protein sequence ID" value="GFN46790.1"/>
    <property type="molecule type" value="Genomic_DNA"/>
</dbReference>
<evidence type="ECO:0000256" key="4">
    <source>
        <dbReference type="HAMAP-Rule" id="MF_00923"/>
    </source>
</evidence>
<evidence type="ECO:0000256" key="5">
    <source>
        <dbReference type="SAM" id="SignalP"/>
    </source>
</evidence>
<comment type="function">
    <text evidence="4">Part of the outer membrane protein assembly complex, which is involved in assembly and insertion of beta-barrel proteins into the outer membrane.</text>
</comment>
<dbReference type="GO" id="GO:0051205">
    <property type="term" value="P:protein insertion into membrane"/>
    <property type="evidence" value="ECO:0007669"/>
    <property type="project" value="UniProtKB-UniRule"/>
</dbReference>
<keyword evidence="1 4" id="KW-0732">Signal</keyword>
<dbReference type="Proteomes" id="UP000504714">
    <property type="component" value="Unassembled WGS sequence"/>
</dbReference>
<dbReference type="NCBIfam" id="TIGR03300">
    <property type="entry name" value="assembly_YfgL"/>
    <property type="match status" value="1"/>
</dbReference>
<protein>
    <recommendedName>
        <fullName evidence="4">Outer membrane protein assembly factor BamB</fullName>
    </recommendedName>
</protein>
<dbReference type="RefSeq" id="WP_176488367.1">
    <property type="nucleotide sequence ID" value="NZ_BLXO01000005.1"/>
</dbReference>
<comment type="similarity">
    <text evidence="4">Belongs to the BamB family.</text>
</comment>
<sequence>MQLCKILLPGLLSMVFLSSCSLFNRDEGAAAVSPLPKITNQFTLTKIWSVSVGSGTNNYYSHLRPTWQGSSLFAADRKGLVKAINLDTGKEIWQKNLSEKTTFTMKNRSAMLSGGLTVKGNNLYVGSEKAIVYALHTDDGRVLWETPVAGEALSHPVVSDGLVLIHTSNGMLQALDEENGAIKWMLNLGMPLLSLRGESAPSTAFGAAIIGGDNGRISAITMKQGQLIWQQPIAKVAGASEIDRLNDVDTPPVVVDNIVYAIAYNSNLTALDLRSGQILWQQEIGSVNDFIVDNSRIYLVDQNDRIVALKTEGGLNLWSQNDLLHRNLTAPVIYSDDYLVVGDSKGYLHWINKSDGRFVAQQQVDSSGFLSAPIIADNKLIIQAKKGTVYAFARIGGQKTEI</sequence>
<dbReference type="PANTHER" id="PTHR34512:SF30">
    <property type="entry name" value="OUTER MEMBRANE PROTEIN ASSEMBLY FACTOR BAMB"/>
    <property type="match status" value="1"/>
</dbReference>
<evidence type="ECO:0000259" key="6">
    <source>
        <dbReference type="Pfam" id="PF13360"/>
    </source>
</evidence>
<dbReference type="GO" id="GO:0009279">
    <property type="term" value="C:cell outer membrane"/>
    <property type="evidence" value="ECO:0007669"/>
    <property type="project" value="UniProtKB-SubCell"/>
</dbReference>
<evidence type="ECO:0000313" key="7">
    <source>
        <dbReference type="EMBL" id="GFN46790.1"/>
    </source>
</evidence>
<keyword evidence="3 4" id="KW-0998">Cell outer membrane</keyword>
<dbReference type="InterPro" id="IPR015943">
    <property type="entry name" value="WD40/YVTN_repeat-like_dom_sf"/>
</dbReference>
<name>A0A6L2ZQR3_9ENTR</name>
<feature type="domain" description="Pyrrolo-quinoline quinone repeat" evidence="6">
    <location>
        <begin position="77"/>
        <end position="320"/>
    </location>
</feature>
<dbReference type="CDD" id="cd10276">
    <property type="entry name" value="BamB_YfgL"/>
    <property type="match status" value="1"/>
</dbReference>
<proteinExistence type="inferred from homology"/>
<dbReference type="NCBIfam" id="NF008351">
    <property type="entry name" value="PRK11138.1"/>
    <property type="match status" value="1"/>
</dbReference>
<evidence type="ECO:0000256" key="1">
    <source>
        <dbReference type="ARBA" id="ARBA00022729"/>
    </source>
</evidence>
<dbReference type="InterPro" id="IPR002372">
    <property type="entry name" value="PQQ_rpt_dom"/>
</dbReference>
<keyword evidence="2 4" id="KW-0472">Membrane</keyword>
<dbReference type="PANTHER" id="PTHR34512">
    <property type="entry name" value="CELL SURFACE PROTEIN"/>
    <property type="match status" value="1"/>
</dbReference>